<evidence type="ECO:0000313" key="8">
    <source>
        <dbReference type="EMBL" id="ANV80667.1"/>
    </source>
</evidence>
<feature type="transmembrane region" description="Helical" evidence="6">
    <location>
        <begin position="136"/>
        <end position="167"/>
    </location>
</feature>
<dbReference type="GO" id="GO:0005886">
    <property type="term" value="C:plasma membrane"/>
    <property type="evidence" value="ECO:0007669"/>
    <property type="project" value="UniProtKB-SubCell"/>
</dbReference>
<evidence type="ECO:0000256" key="4">
    <source>
        <dbReference type="ARBA" id="ARBA00022989"/>
    </source>
</evidence>
<evidence type="ECO:0000259" key="7">
    <source>
        <dbReference type="PROSITE" id="PS50222"/>
    </source>
</evidence>
<feature type="transmembrane region" description="Helical" evidence="6">
    <location>
        <begin position="249"/>
        <end position="273"/>
    </location>
</feature>
<dbReference type="InterPro" id="IPR002293">
    <property type="entry name" value="AA/rel_permease1"/>
</dbReference>
<keyword evidence="3 6" id="KW-0812">Transmembrane</keyword>
<evidence type="ECO:0000256" key="6">
    <source>
        <dbReference type="SAM" id="Phobius"/>
    </source>
</evidence>
<evidence type="ECO:0000256" key="3">
    <source>
        <dbReference type="ARBA" id="ARBA00022692"/>
    </source>
</evidence>
<dbReference type="Gene3D" id="1.10.238.10">
    <property type="entry name" value="EF-hand"/>
    <property type="match status" value="1"/>
</dbReference>
<evidence type="ECO:0000256" key="5">
    <source>
        <dbReference type="ARBA" id="ARBA00023136"/>
    </source>
</evidence>
<dbReference type="Gene3D" id="1.20.1740.10">
    <property type="entry name" value="Amino acid/polyamine transporter I"/>
    <property type="match status" value="1"/>
</dbReference>
<sequence length="556" mass="60480">MARLSPSDVLGIVLQPIDKVSETLERKLGLFSVVILSLSAMLGSGLFVLPSLAMMELGGGESPLGGIWLAYLFAGLVILPGAISKSELASAMPSSGGAYVYIEKTFGPIIGTISGLGLWANFMLKSAFALLGFRAYLWVLQGIFGVSINLDIAVMIMLSLIVGINILGAKSIKKVQTPVVLISVTYLLCVCIWALLTMELNWGAAFSQESLGADWHSFSSTAALVFVSYIGVTKIAAVGGEIKKPAKNLPYGILISLIFSIFLYVFVTMTMAITVDPSNYVENDHAREDPIYIFALDAGGKTVATIAATFAAMTVLSGSLAGIMAASRFLFALARDSLLPALFEDVHGKFETPHWAIIGTGLSMAAAIIYLPVHDVAEFASGFNIMVFIVINLCVLVLRISAKSHWYDPEWKSPLFPFVQILGILGGSVLIYAMGMKAVIGGSAAIIIGVLIYQFYGKRNFQQEITPWETFRLMLVNPDEVEHRRRLAAFHAADTERTNHLNLNEFTSAMVALGYFDPNDQQQISTLRDYFHKADKDDNGIIDIDEFLIYVEETTF</sequence>
<dbReference type="GO" id="GO:0022857">
    <property type="term" value="F:transmembrane transporter activity"/>
    <property type="evidence" value="ECO:0007669"/>
    <property type="project" value="InterPro"/>
</dbReference>
<protein>
    <recommendedName>
        <fullName evidence="7">EF-hand domain-containing protein</fullName>
    </recommendedName>
</protein>
<feature type="transmembrane region" description="Helical" evidence="6">
    <location>
        <begin position="306"/>
        <end position="334"/>
    </location>
</feature>
<dbReference type="AlphaFoldDB" id="A0A1B1TEF3"/>
<feature type="transmembrane region" description="Helical" evidence="6">
    <location>
        <begin position="218"/>
        <end position="237"/>
    </location>
</feature>
<organism evidence="8">
    <name type="scientific">uncultured Poseidoniia archaeon</name>
    <dbReference type="NCBI Taxonomy" id="1697135"/>
    <lineage>
        <taxon>Archaea</taxon>
        <taxon>Methanobacteriati</taxon>
        <taxon>Thermoplasmatota</taxon>
        <taxon>Candidatus Poseidoniia</taxon>
        <taxon>environmental samples</taxon>
    </lineage>
</organism>
<dbReference type="PANTHER" id="PTHR42770:SF7">
    <property type="entry name" value="MEMBRANE PROTEIN"/>
    <property type="match status" value="1"/>
</dbReference>
<feature type="domain" description="EF-hand" evidence="7">
    <location>
        <begin position="522"/>
        <end position="556"/>
    </location>
</feature>
<dbReference type="PANTHER" id="PTHR42770">
    <property type="entry name" value="AMINO ACID TRANSPORTER-RELATED"/>
    <property type="match status" value="1"/>
</dbReference>
<dbReference type="EMBL" id="KP211901">
    <property type="protein sequence ID" value="ANV80667.1"/>
    <property type="molecule type" value="Genomic_DNA"/>
</dbReference>
<reference evidence="8" key="2">
    <citation type="journal article" date="2015" name="ISME J.">
        <title>A new class of marine Euryarchaeota group II from the Mediterranean deep chlorophyll maximum.</title>
        <authorList>
            <person name="Martin-Cuadrado A.B."/>
            <person name="Garcia-Heredia I."/>
            <person name="Molto A.G."/>
            <person name="Lopez-Ubeda R."/>
            <person name="Kimes N."/>
            <person name="Lopez-Garcia P."/>
            <person name="Moreira D."/>
            <person name="Rodriguez-Valera F."/>
        </authorList>
    </citation>
    <scope>NUCLEOTIDE SEQUENCE</scope>
</reference>
<keyword evidence="2" id="KW-1003">Cell membrane</keyword>
<feature type="transmembrane region" description="Helical" evidence="6">
    <location>
        <begin position="105"/>
        <end position="124"/>
    </location>
</feature>
<dbReference type="PROSITE" id="PS50222">
    <property type="entry name" value="EF_HAND_2"/>
    <property type="match status" value="1"/>
</dbReference>
<dbReference type="Pfam" id="PF13520">
    <property type="entry name" value="AA_permease_2"/>
    <property type="match status" value="1"/>
</dbReference>
<reference evidence="8" key="1">
    <citation type="submission" date="2014-11" db="EMBL/GenBank/DDBJ databases">
        <authorList>
            <person name="Zhu J."/>
            <person name="Qi W."/>
            <person name="Song R."/>
        </authorList>
    </citation>
    <scope>NUCLEOTIDE SEQUENCE</scope>
</reference>
<feature type="transmembrane region" description="Helical" evidence="6">
    <location>
        <begin position="179"/>
        <end position="198"/>
    </location>
</feature>
<dbReference type="InterPro" id="IPR018247">
    <property type="entry name" value="EF_Hand_1_Ca_BS"/>
</dbReference>
<dbReference type="GO" id="GO:0005509">
    <property type="term" value="F:calcium ion binding"/>
    <property type="evidence" value="ECO:0007669"/>
    <property type="project" value="InterPro"/>
</dbReference>
<dbReference type="InterPro" id="IPR050367">
    <property type="entry name" value="APC_superfamily"/>
</dbReference>
<feature type="transmembrane region" description="Helical" evidence="6">
    <location>
        <begin position="379"/>
        <end position="402"/>
    </location>
</feature>
<comment type="subcellular location">
    <subcellularLocation>
        <location evidence="1">Cell membrane</location>
        <topology evidence="1">Multi-pass membrane protein</topology>
    </subcellularLocation>
</comment>
<keyword evidence="5 6" id="KW-0472">Membrane</keyword>
<dbReference type="InterPro" id="IPR002048">
    <property type="entry name" value="EF_hand_dom"/>
</dbReference>
<feature type="transmembrane region" description="Helical" evidence="6">
    <location>
        <begin position="28"/>
        <end position="53"/>
    </location>
</feature>
<proteinExistence type="predicted"/>
<accession>A0A1B1TEF3</accession>
<feature type="transmembrane region" description="Helical" evidence="6">
    <location>
        <begin position="355"/>
        <end position="373"/>
    </location>
</feature>
<evidence type="ECO:0000256" key="1">
    <source>
        <dbReference type="ARBA" id="ARBA00004651"/>
    </source>
</evidence>
<feature type="transmembrane region" description="Helical" evidence="6">
    <location>
        <begin position="438"/>
        <end position="456"/>
    </location>
</feature>
<dbReference type="SUPFAM" id="SSF47473">
    <property type="entry name" value="EF-hand"/>
    <property type="match status" value="1"/>
</dbReference>
<evidence type="ECO:0000256" key="2">
    <source>
        <dbReference type="ARBA" id="ARBA00022475"/>
    </source>
</evidence>
<keyword evidence="4 6" id="KW-1133">Transmembrane helix</keyword>
<dbReference type="PROSITE" id="PS00018">
    <property type="entry name" value="EF_HAND_1"/>
    <property type="match status" value="1"/>
</dbReference>
<feature type="transmembrane region" description="Helical" evidence="6">
    <location>
        <begin position="65"/>
        <end position="84"/>
    </location>
</feature>
<dbReference type="InterPro" id="IPR011992">
    <property type="entry name" value="EF-hand-dom_pair"/>
</dbReference>
<dbReference type="Pfam" id="PF13499">
    <property type="entry name" value="EF-hand_7"/>
    <property type="match status" value="1"/>
</dbReference>
<feature type="transmembrane region" description="Helical" evidence="6">
    <location>
        <begin position="414"/>
        <end position="432"/>
    </location>
</feature>
<name>A0A1B1TEF3_9ARCH</name>